<keyword evidence="2" id="KW-0677">Repeat</keyword>
<keyword evidence="3" id="KW-0809">Transit peptide</keyword>
<dbReference type="Proteomes" id="UP000636709">
    <property type="component" value="Unassembled WGS sequence"/>
</dbReference>
<dbReference type="NCBIfam" id="TIGR00756">
    <property type="entry name" value="PPR"/>
    <property type="match status" value="3"/>
</dbReference>
<protein>
    <recommendedName>
        <fullName evidence="8">Pentatricopeptide repeat-containing protein</fullName>
    </recommendedName>
</protein>
<evidence type="ECO:0000256" key="1">
    <source>
        <dbReference type="ARBA" id="ARBA00007626"/>
    </source>
</evidence>
<name>A0A835AJ23_9POAL</name>
<dbReference type="AlphaFoldDB" id="A0A835AJ23"/>
<dbReference type="InterPro" id="IPR002885">
    <property type="entry name" value="PPR_rpt"/>
</dbReference>
<dbReference type="Pfam" id="PF13041">
    <property type="entry name" value="PPR_2"/>
    <property type="match status" value="1"/>
</dbReference>
<feature type="region of interest" description="Disordered" evidence="5">
    <location>
        <begin position="346"/>
        <end position="379"/>
    </location>
</feature>
<dbReference type="InterPro" id="IPR011990">
    <property type="entry name" value="TPR-like_helical_dom_sf"/>
</dbReference>
<sequence>MATRVKDVARRSTKKYVEEALYRRLFRKGSTPQAVREEVDGFLDSRKRAFKWEVGVCVNRMRRSALYRPALKVRPFLCVSLSSFRDLGWLSEVMARRGMNPTVSDQAIRLDLVAKSRGIAAAEKYFLDLPETSKAHLTYGALLNCYCKELMTEKAESLMEKMKELNFAFTAMSFNSLMTLYTKVGQPEKVPSIIQDMKGDDVLPDVFTYNVWMRALAALKDIPGVERVIEEMKRDGRVTPDWTTYSNLASIYVNAGLFEKAEAALKELEKRNTSNDIEAYQFLITLYGRTQNLVEVHRVWRSLKRNCPRKANMSYLNMIQVLANLKDLPAAEACFKEWEAQYIHPPKTNTKDSGASITESESSTNTPSNQSDVKGTKGVEELELKHPKYDIRVANAMIKAYVAEGMLDKAIALKKRAKMRGGRLNAKTWEIFMEHYLKAGDLKMAHWCADRAMKKGHSSGRIWVPPRDVTETLMNYFEKNKDVDGAEQYVEVLKKVQKDLGTVVFEPLVRTYAAAGKKFPGMRQRLKIENVEVGEETAELLDSICVDQ</sequence>
<dbReference type="PANTHER" id="PTHR45717">
    <property type="entry name" value="OS12G0527900 PROTEIN"/>
    <property type="match status" value="1"/>
</dbReference>
<dbReference type="FunFam" id="1.25.40.10:FF:000541">
    <property type="entry name" value="Pentatricopeptide repeat-containing protein"/>
    <property type="match status" value="1"/>
</dbReference>
<feature type="compositionally biased region" description="Low complexity" evidence="5">
    <location>
        <begin position="356"/>
        <end position="371"/>
    </location>
</feature>
<dbReference type="OrthoDB" id="1717827at2759"/>
<evidence type="ECO:0000313" key="7">
    <source>
        <dbReference type="Proteomes" id="UP000636709"/>
    </source>
</evidence>
<feature type="repeat" description="PPR" evidence="4">
    <location>
        <begin position="205"/>
        <end position="239"/>
    </location>
</feature>
<organism evidence="6 7">
    <name type="scientific">Digitaria exilis</name>
    <dbReference type="NCBI Taxonomy" id="1010633"/>
    <lineage>
        <taxon>Eukaryota</taxon>
        <taxon>Viridiplantae</taxon>
        <taxon>Streptophyta</taxon>
        <taxon>Embryophyta</taxon>
        <taxon>Tracheophyta</taxon>
        <taxon>Spermatophyta</taxon>
        <taxon>Magnoliopsida</taxon>
        <taxon>Liliopsida</taxon>
        <taxon>Poales</taxon>
        <taxon>Poaceae</taxon>
        <taxon>PACMAD clade</taxon>
        <taxon>Panicoideae</taxon>
        <taxon>Panicodae</taxon>
        <taxon>Paniceae</taxon>
        <taxon>Anthephorinae</taxon>
        <taxon>Digitaria</taxon>
    </lineage>
</organism>
<evidence type="ECO:0000256" key="3">
    <source>
        <dbReference type="ARBA" id="ARBA00022946"/>
    </source>
</evidence>
<proteinExistence type="inferred from homology"/>
<dbReference type="Gene3D" id="1.25.40.10">
    <property type="entry name" value="Tetratricopeptide repeat domain"/>
    <property type="match status" value="3"/>
</dbReference>
<accession>A0A835AJ23</accession>
<evidence type="ECO:0000256" key="5">
    <source>
        <dbReference type="SAM" id="MobiDB-lite"/>
    </source>
</evidence>
<dbReference type="PROSITE" id="PS51375">
    <property type="entry name" value="PPR"/>
    <property type="match status" value="3"/>
</dbReference>
<feature type="repeat" description="PPR" evidence="4">
    <location>
        <begin position="135"/>
        <end position="169"/>
    </location>
</feature>
<evidence type="ECO:0000313" key="6">
    <source>
        <dbReference type="EMBL" id="KAF8662205.1"/>
    </source>
</evidence>
<evidence type="ECO:0000256" key="4">
    <source>
        <dbReference type="PROSITE-ProRule" id="PRU00708"/>
    </source>
</evidence>
<dbReference type="FunFam" id="1.25.40.10:FF:000443">
    <property type="entry name" value="Pentatricopeptide repeat-containing protein"/>
    <property type="match status" value="1"/>
</dbReference>
<comment type="caution">
    <text evidence="6">The sequence shown here is derived from an EMBL/GenBank/DDBJ whole genome shotgun (WGS) entry which is preliminary data.</text>
</comment>
<keyword evidence="7" id="KW-1185">Reference proteome</keyword>
<evidence type="ECO:0008006" key="8">
    <source>
        <dbReference type="Google" id="ProtNLM"/>
    </source>
</evidence>
<dbReference type="SUPFAM" id="SSF48452">
    <property type="entry name" value="TPR-like"/>
    <property type="match status" value="1"/>
</dbReference>
<dbReference type="GO" id="GO:0003729">
    <property type="term" value="F:mRNA binding"/>
    <property type="evidence" value="ECO:0007669"/>
    <property type="project" value="UniProtKB-ARBA"/>
</dbReference>
<dbReference type="GO" id="GO:0005739">
    <property type="term" value="C:mitochondrion"/>
    <property type="evidence" value="ECO:0007669"/>
    <property type="project" value="TreeGrafter"/>
</dbReference>
<comment type="similarity">
    <text evidence="1">Belongs to the PPR family. P subfamily.</text>
</comment>
<dbReference type="Pfam" id="PF01535">
    <property type="entry name" value="PPR"/>
    <property type="match status" value="3"/>
</dbReference>
<dbReference type="PANTHER" id="PTHR45717:SF14">
    <property type="entry name" value="LARGE RIBOSOMAL SUBUNIT PROTEIN ML101 (RPPR4)"/>
    <property type="match status" value="1"/>
</dbReference>
<gene>
    <name evidence="6" type="ORF">HU200_056405</name>
</gene>
<feature type="repeat" description="PPR" evidence="4">
    <location>
        <begin position="170"/>
        <end position="204"/>
    </location>
</feature>
<evidence type="ECO:0000256" key="2">
    <source>
        <dbReference type="ARBA" id="ARBA00022737"/>
    </source>
</evidence>
<dbReference type="EMBL" id="JACEFO010002381">
    <property type="protein sequence ID" value="KAF8662205.1"/>
    <property type="molecule type" value="Genomic_DNA"/>
</dbReference>
<reference evidence="6" key="1">
    <citation type="submission" date="2020-07" db="EMBL/GenBank/DDBJ databases">
        <title>Genome sequence and genetic diversity analysis of an under-domesticated orphan crop, white fonio (Digitaria exilis).</title>
        <authorList>
            <person name="Bennetzen J.L."/>
            <person name="Chen S."/>
            <person name="Ma X."/>
            <person name="Wang X."/>
            <person name="Yssel A.E.J."/>
            <person name="Chaluvadi S.R."/>
            <person name="Johnson M."/>
            <person name="Gangashetty P."/>
            <person name="Hamidou F."/>
            <person name="Sanogo M.D."/>
            <person name="Zwaenepoel A."/>
            <person name="Wallace J."/>
            <person name="Van De Peer Y."/>
            <person name="Van Deynze A."/>
        </authorList>
    </citation>
    <scope>NUCLEOTIDE SEQUENCE</scope>
    <source>
        <tissue evidence="6">Leaves</tissue>
    </source>
</reference>